<keyword evidence="6 9" id="KW-0648">Protein biosynthesis</keyword>
<evidence type="ECO:0000259" key="11">
    <source>
        <dbReference type="Pfam" id="PF03950"/>
    </source>
</evidence>
<dbReference type="InterPro" id="IPR020056">
    <property type="entry name" value="Rbsml_bL25/Gln-tRNA_synth_N"/>
</dbReference>
<dbReference type="EC" id="6.1.1.18" evidence="2"/>
<evidence type="ECO:0000256" key="1">
    <source>
        <dbReference type="ARBA" id="ARBA00005594"/>
    </source>
</evidence>
<dbReference type="SUPFAM" id="SSF50715">
    <property type="entry name" value="Ribosomal protein L25-like"/>
    <property type="match status" value="1"/>
</dbReference>
<evidence type="ECO:0000256" key="4">
    <source>
        <dbReference type="ARBA" id="ARBA00022741"/>
    </source>
</evidence>
<keyword evidence="7 9" id="KW-0030">Aminoacyl-tRNA synthetase</keyword>
<keyword evidence="13" id="KW-1185">Reference proteome</keyword>
<dbReference type="EMBL" id="ML992507">
    <property type="protein sequence ID" value="KAF2222829.1"/>
    <property type="molecule type" value="Genomic_DNA"/>
</dbReference>
<protein>
    <recommendedName>
        <fullName evidence="2">glutamine--tRNA ligase</fullName>
        <ecNumber evidence="2">6.1.1.18</ecNumber>
    </recommendedName>
</protein>
<evidence type="ECO:0000313" key="13">
    <source>
        <dbReference type="Proteomes" id="UP000799538"/>
    </source>
</evidence>
<dbReference type="FunFam" id="3.40.50.620:FF:000183">
    <property type="entry name" value="Glutaminyl-tRNA synthetase"/>
    <property type="match status" value="1"/>
</dbReference>
<evidence type="ECO:0000256" key="6">
    <source>
        <dbReference type="ARBA" id="ARBA00022917"/>
    </source>
</evidence>
<evidence type="ECO:0000256" key="2">
    <source>
        <dbReference type="ARBA" id="ARBA00012836"/>
    </source>
</evidence>
<sequence>MTSMDESLPMFREGFLAEVYRERPAETDGTSSVTTRFPPEPNGFLHLGHSKAIAINFGFAKSHGGQCILRFDDTNPAAEEERYFTAIRDIISWLGFTPARITYSSDKFDRLYELAEELILRDGAYVCHCSATEIKKQRGYIIEQDKFGGPRYACAHRDRPVNESVAELRAMRDGKYTASQAVLRMKQDLGSNNPQMWDLAAYRVLDAAPPHFRTGSKWKIYPTYDFTHCLCDSFESITHSLCTTEFELSRISYEWLCDKLEVYKPMQREYGRLNITGTVMSKRKIADLIKNGHVSDWDDPRLYTLIALRRRGIPPGAILAFVNELGVTKASATIETHRFEQTARRYLELTVPRLMMILDPIAVVIEDLPEDYLEMIEVPFGKDPAFGTHKVPFTNKVYIDRSDFREVASKDFFRLAPGKPVGLLKVPFPITATSFDKDETSGAIKTVYAKYERPQDGASFKKPKSYIQWIADSPAHHSPRRATAKVFAPLLLPAAAGSDPKSPSLNPESLRMYPDAMVETGFEEIWRSAPWPKAAGEPEKTLSAVQPECVRFQATRVGYFCVDKGSTLEEPVLNQVVSLKEDRGKS</sequence>
<dbReference type="InterPro" id="IPR000924">
    <property type="entry name" value="Glu/Gln-tRNA-synth"/>
</dbReference>
<dbReference type="PANTHER" id="PTHR43097:SF4">
    <property type="entry name" value="GLUTAMINE--TRNA LIGASE"/>
    <property type="match status" value="1"/>
</dbReference>
<feature type="domain" description="Glutamyl/glutaminyl-tRNA synthetase class Ib catalytic" evidence="10">
    <location>
        <begin position="33"/>
        <end position="347"/>
    </location>
</feature>
<evidence type="ECO:0000256" key="8">
    <source>
        <dbReference type="ARBA" id="ARBA00048270"/>
    </source>
</evidence>
<keyword evidence="3 9" id="KW-0436">Ligase</keyword>
<dbReference type="GO" id="GO:0004819">
    <property type="term" value="F:glutamine-tRNA ligase activity"/>
    <property type="evidence" value="ECO:0007669"/>
    <property type="project" value="UniProtKB-EC"/>
</dbReference>
<accession>A0A6A6GB62</accession>
<dbReference type="InterPro" id="IPR020059">
    <property type="entry name" value="Glu/Gln-tRNA-synth_Ib_codon-bd"/>
</dbReference>
<dbReference type="Pfam" id="PF00749">
    <property type="entry name" value="tRNA-synt_1c"/>
    <property type="match status" value="1"/>
</dbReference>
<dbReference type="InterPro" id="IPR004514">
    <property type="entry name" value="Gln-tRNA-synth"/>
</dbReference>
<dbReference type="GO" id="GO:0005829">
    <property type="term" value="C:cytosol"/>
    <property type="evidence" value="ECO:0007669"/>
    <property type="project" value="TreeGrafter"/>
</dbReference>
<dbReference type="InterPro" id="IPR014729">
    <property type="entry name" value="Rossmann-like_a/b/a_fold"/>
</dbReference>
<dbReference type="Pfam" id="PF03950">
    <property type="entry name" value="tRNA-synt_1c_C"/>
    <property type="match status" value="1"/>
</dbReference>
<evidence type="ECO:0000313" key="12">
    <source>
        <dbReference type="EMBL" id="KAF2222829.1"/>
    </source>
</evidence>
<dbReference type="AlphaFoldDB" id="A0A6A6GB62"/>
<dbReference type="PANTHER" id="PTHR43097">
    <property type="entry name" value="GLUTAMINE-TRNA LIGASE"/>
    <property type="match status" value="1"/>
</dbReference>
<evidence type="ECO:0000256" key="7">
    <source>
        <dbReference type="ARBA" id="ARBA00023146"/>
    </source>
</evidence>
<dbReference type="GO" id="GO:0006425">
    <property type="term" value="P:glutaminyl-tRNA aminoacylation"/>
    <property type="evidence" value="ECO:0007669"/>
    <property type="project" value="InterPro"/>
</dbReference>
<keyword evidence="4 9" id="KW-0547">Nucleotide-binding</keyword>
<dbReference type="SUPFAM" id="SSF52374">
    <property type="entry name" value="Nucleotidylyl transferase"/>
    <property type="match status" value="1"/>
</dbReference>
<dbReference type="InterPro" id="IPR011035">
    <property type="entry name" value="Ribosomal_bL25/Gln-tRNA_synth"/>
</dbReference>
<reference evidence="13" key="1">
    <citation type="journal article" date="2020" name="Stud. Mycol.">
        <title>101 Dothideomycetes genomes: A test case for predicting lifestyles and emergence of pathogens.</title>
        <authorList>
            <person name="Haridas S."/>
            <person name="Albert R."/>
            <person name="Binder M."/>
            <person name="Bloem J."/>
            <person name="LaButti K."/>
            <person name="Salamov A."/>
            <person name="Andreopoulos B."/>
            <person name="Baker S."/>
            <person name="Barry K."/>
            <person name="Bills G."/>
            <person name="Bluhm B."/>
            <person name="Cannon C."/>
            <person name="Castanera R."/>
            <person name="Culley D."/>
            <person name="Daum C."/>
            <person name="Ezra D."/>
            <person name="Gonzalez J."/>
            <person name="Henrissat B."/>
            <person name="Kuo A."/>
            <person name="Liang C."/>
            <person name="Lipzen A."/>
            <person name="Lutzoni F."/>
            <person name="Magnuson J."/>
            <person name="Mondo S."/>
            <person name="Nolan M."/>
            <person name="Ohm R."/>
            <person name="Pangilinan J."/>
            <person name="Park H.-J."/>
            <person name="Ramirez L."/>
            <person name="Alfaro M."/>
            <person name="Sun H."/>
            <person name="Tritt A."/>
            <person name="Yoshinaga Y."/>
            <person name="Zwiers L.-H."/>
            <person name="Turgeon B."/>
            <person name="Goodwin S."/>
            <person name="Spatafora J."/>
            <person name="Crous P."/>
            <person name="Grigoriev I."/>
        </authorList>
    </citation>
    <scope>NUCLEOTIDE SEQUENCE [LARGE SCALE GENOMIC DNA]</scope>
    <source>
        <strain evidence="13">CECT 20119</strain>
    </source>
</reference>
<evidence type="ECO:0000256" key="9">
    <source>
        <dbReference type="RuleBase" id="RU363037"/>
    </source>
</evidence>
<dbReference type="NCBIfam" id="TIGR00440">
    <property type="entry name" value="glnS"/>
    <property type="match status" value="1"/>
</dbReference>
<evidence type="ECO:0000256" key="5">
    <source>
        <dbReference type="ARBA" id="ARBA00022840"/>
    </source>
</evidence>
<dbReference type="InterPro" id="IPR050132">
    <property type="entry name" value="Gln/Glu-tRNA_Ligase"/>
</dbReference>
<evidence type="ECO:0000256" key="3">
    <source>
        <dbReference type="ARBA" id="ARBA00022598"/>
    </source>
</evidence>
<dbReference type="OrthoDB" id="10250478at2759"/>
<dbReference type="Gene3D" id="2.40.240.10">
    <property type="entry name" value="Ribosomal Protein L25, Chain P"/>
    <property type="match status" value="2"/>
</dbReference>
<proteinExistence type="inferred from homology"/>
<dbReference type="Gene3D" id="3.40.50.620">
    <property type="entry name" value="HUPs"/>
    <property type="match status" value="1"/>
</dbReference>
<organism evidence="12 13">
    <name type="scientific">Elsinoe ampelina</name>
    <dbReference type="NCBI Taxonomy" id="302913"/>
    <lineage>
        <taxon>Eukaryota</taxon>
        <taxon>Fungi</taxon>
        <taxon>Dikarya</taxon>
        <taxon>Ascomycota</taxon>
        <taxon>Pezizomycotina</taxon>
        <taxon>Dothideomycetes</taxon>
        <taxon>Dothideomycetidae</taxon>
        <taxon>Myriangiales</taxon>
        <taxon>Elsinoaceae</taxon>
        <taxon>Elsinoe</taxon>
    </lineage>
</organism>
<evidence type="ECO:0000259" key="10">
    <source>
        <dbReference type="Pfam" id="PF00749"/>
    </source>
</evidence>
<gene>
    <name evidence="12" type="ORF">BDZ85DRAFT_118226</name>
</gene>
<dbReference type="PRINTS" id="PR00987">
    <property type="entry name" value="TRNASYNTHGLU"/>
</dbReference>
<comment type="catalytic activity">
    <reaction evidence="8">
        <text>tRNA(Gln) + L-glutamine + ATP = L-glutaminyl-tRNA(Gln) + AMP + diphosphate</text>
        <dbReference type="Rhea" id="RHEA:20121"/>
        <dbReference type="Rhea" id="RHEA-COMP:9662"/>
        <dbReference type="Rhea" id="RHEA-COMP:9681"/>
        <dbReference type="ChEBI" id="CHEBI:30616"/>
        <dbReference type="ChEBI" id="CHEBI:33019"/>
        <dbReference type="ChEBI" id="CHEBI:58359"/>
        <dbReference type="ChEBI" id="CHEBI:78442"/>
        <dbReference type="ChEBI" id="CHEBI:78521"/>
        <dbReference type="ChEBI" id="CHEBI:456215"/>
        <dbReference type="EC" id="6.1.1.18"/>
    </reaction>
</comment>
<feature type="domain" description="Glutamyl/glutaminyl-tRNA synthetase class Ib anti-codon binding" evidence="11">
    <location>
        <begin position="352"/>
        <end position="452"/>
    </location>
</feature>
<dbReference type="Proteomes" id="UP000799538">
    <property type="component" value="Unassembled WGS sequence"/>
</dbReference>
<dbReference type="FunFam" id="2.40.240.10:FF:000007">
    <property type="entry name" value="Glutamine--tRNA ligase"/>
    <property type="match status" value="1"/>
</dbReference>
<comment type="similarity">
    <text evidence="1 9">Belongs to the class-I aminoacyl-tRNA synthetase family.</text>
</comment>
<dbReference type="InterPro" id="IPR020058">
    <property type="entry name" value="Glu/Gln-tRNA-synth_Ib_cat-dom"/>
</dbReference>
<dbReference type="GO" id="GO:0005524">
    <property type="term" value="F:ATP binding"/>
    <property type="evidence" value="ECO:0007669"/>
    <property type="project" value="UniProtKB-KW"/>
</dbReference>
<dbReference type="PROSITE" id="PS00178">
    <property type="entry name" value="AA_TRNA_LIGASE_I"/>
    <property type="match status" value="1"/>
</dbReference>
<name>A0A6A6GB62_9PEZI</name>
<keyword evidence="5 9" id="KW-0067">ATP-binding</keyword>
<dbReference type="InterPro" id="IPR001412">
    <property type="entry name" value="aa-tRNA-synth_I_CS"/>
</dbReference>